<feature type="coiled-coil region" evidence="1">
    <location>
        <begin position="445"/>
        <end position="508"/>
    </location>
</feature>
<evidence type="ECO:0000256" key="1">
    <source>
        <dbReference type="SAM" id="Coils"/>
    </source>
</evidence>
<organism evidence="3 4">
    <name type="scientific">Tritrichomonas foetus</name>
    <dbReference type="NCBI Taxonomy" id="1144522"/>
    <lineage>
        <taxon>Eukaryota</taxon>
        <taxon>Metamonada</taxon>
        <taxon>Parabasalia</taxon>
        <taxon>Tritrichomonadida</taxon>
        <taxon>Tritrichomonadidae</taxon>
        <taxon>Tritrichomonas</taxon>
    </lineage>
</organism>
<gene>
    <name evidence="3" type="ORF">TRFO_18904</name>
</gene>
<sequence length="975" mass="113504">MKLVFQNRAKLNLNGKKKQIQEILQTDFMLPFSPISNASSGISALETNLQNAQMRMNHFPENYQINSNLNSHVYSPRKNNISIPSDPSSLSSSIDNQQQPRGYANIKSQKQKEVINHLEIQIKSFISFVNAECGQNFDDLDSVGRFVVEYFKPVGQLKKLQEKLTFEKMENESLHIQLDDSKKEIKKHQKKEKELMLALKQLREYTKTQESEVAKQCSEINRLKLKVSKNQTFPVEFPVKNINVENNFPLNQIESLINQQANEIANLSEQRNTMIKNYQILESLTKIPYEVPKPVKIEKIEPVSLNLQDNGAQTETIPQPKQQNTNQKQNIQNKHNEEILSAVYNCLQSVVASSLPTSMNSNSNEISSASSSDLKYLLLTQITKINRYIDDHSICIQKPDLQFLNIINDEDLKETPLFDAFTAVVNILNIILSLEKEPKTVLVEDQELKQRHEDVKSELIVLQNQLCSLLKCKQPNIISKLTTTLDNTRKLRNEYKLIQNQVRSLTHDVQSFEDFIKNLKQKHKRDEKRFTHLAKKLLDDLTVSIERQMNNYNDLIKKLNYKIDSTKVAVFKLKEQMKQEKLNTEKIIESKNAMLQNKTSELERIYHLREIETKEKDEIISLQQKKVDSLNEKLSQQKHNNQNFQDELDTLNNERDTVFSKLMAKNKKLSGEIEKQKKEKFEEIENLRKIMQEKLNDIEKRNQFLISENSKSKASEQTMKMRIEEINRQLQLEKNHFDAKVSLMTAKAQHTVDNIRSEFIGILSEIASKLGIEYDTNSTQLTTAVTTVLEKLDEKMKNEPFLQDALSARSYYGIPPNQSLLDIIQKCNNDIAAQKKELDSYEEEKDNEFGKMKKELLQLQNASQRANEWRFWSISLLKQIKDIVDPNYPEKLARKEIEEILLFSLREKSTIQKLDCLRREKSIIKNYYHFLEPSTRWKWNVKSARPIIIAVICAKRIIRQSGTLPVSQVYRAKVK</sequence>
<reference evidence="3" key="1">
    <citation type="submission" date="2016-10" db="EMBL/GenBank/DDBJ databases">
        <authorList>
            <person name="Benchimol M."/>
            <person name="Almeida L.G."/>
            <person name="Vasconcelos A.T."/>
            <person name="Perreira-Neves A."/>
            <person name="Rosa I.A."/>
            <person name="Tasca T."/>
            <person name="Bogo M.R."/>
            <person name="de Souza W."/>
        </authorList>
    </citation>
    <scope>NUCLEOTIDE SEQUENCE [LARGE SCALE GENOMIC DNA]</scope>
    <source>
        <strain evidence="3">K</strain>
    </source>
</reference>
<feature type="coiled-coil region" evidence="1">
    <location>
        <begin position="620"/>
        <end position="708"/>
    </location>
</feature>
<dbReference type="VEuPathDB" id="TrichDB:TRFO_18904"/>
<dbReference type="EMBL" id="MLAK01000584">
    <property type="protein sequence ID" value="OHT11554.1"/>
    <property type="molecule type" value="Genomic_DNA"/>
</dbReference>
<feature type="region of interest" description="Disordered" evidence="2">
    <location>
        <begin position="76"/>
        <end position="100"/>
    </location>
</feature>
<feature type="coiled-coil region" evidence="1">
    <location>
        <begin position="250"/>
        <end position="284"/>
    </location>
</feature>
<dbReference type="RefSeq" id="XP_068364690.1">
    <property type="nucleotide sequence ID" value="XM_068500447.1"/>
</dbReference>
<dbReference type="GeneID" id="94835151"/>
<name>A0A1J4KKA0_9EUKA</name>
<evidence type="ECO:0000313" key="4">
    <source>
        <dbReference type="Proteomes" id="UP000179807"/>
    </source>
</evidence>
<dbReference type="AlphaFoldDB" id="A0A1J4KKA0"/>
<feature type="coiled-coil region" evidence="1">
    <location>
        <begin position="157"/>
        <end position="208"/>
    </location>
</feature>
<comment type="caution">
    <text evidence="3">The sequence shown here is derived from an EMBL/GenBank/DDBJ whole genome shotgun (WGS) entry which is preliminary data.</text>
</comment>
<dbReference type="Proteomes" id="UP000179807">
    <property type="component" value="Unassembled WGS sequence"/>
</dbReference>
<feature type="compositionally biased region" description="Low complexity" evidence="2">
    <location>
        <begin position="79"/>
        <end position="99"/>
    </location>
</feature>
<protein>
    <submittedName>
        <fullName evidence="3">Uncharacterized protein</fullName>
    </submittedName>
</protein>
<keyword evidence="1" id="KW-0175">Coiled coil</keyword>
<proteinExistence type="predicted"/>
<accession>A0A1J4KKA0</accession>
<feature type="coiled-coil region" evidence="1">
    <location>
        <begin position="824"/>
        <end position="851"/>
    </location>
</feature>
<evidence type="ECO:0000256" key="2">
    <source>
        <dbReference type="SAM" id="MobiDB-lite"/>
    </source>
</evidence>
<evidence type="ECO:0000313" key="3">
    <source>
        <dbReference type="EMBL" id="OHT11554.1"/>
    </source>
</evidence>
<keyword evidence="4" id="KW-1185">Reference proteome</keyword>